<organism evidence="1">
    <name type="scientific">Dichomitus squalens</name>
    <dbReference type="NCBI Taxonomy" id="114155"/>
    <lineage>
        <taxon>Eukaryota</taxon>
        <taxon>Fungi</taxon>
        <taxon>Dikarya</taxon>
        <taxon>Basidiomycota</taxon>
        <taxon>Agaricomycotina</taxon>
        <taxon>Agaricomycetes</taxon>
        <taxon>Polyporales</taxon>
        <taxon>Polyporaceae</taxon>
        <taxon>Dichomitus</taxon>
    </lineage>
</organism>
<protein>
    <submittedName>
        <fullName evidence="1">Uncharacterized protein</fullName>
    </submittedName>
</protein>
<name>A0A4V2JYV6_9APHY</name>
<proteinExistence type="predicted"/>
<reference evidence="1" key="1">
    <citation type="submission" date="2019-01" db="EMBL/GenBank/DDBJ databases">
        <title>Draft genome sequences of three monokaryotic isolates of the white-rot basidiomycete fungus Dichomitus squalens.</title>
        <authorList>
            <consortium name="DOE Joint Genome Institute"/>
            <person name="Lopez S.C."/>
            <person name="Andreopoulos B."/>
            <person name="Pangilinan J."/>
            <person name="Lipzen A."/>
            <person name="Riley R."/>
            <person name="Ahrendt S."/>
            <person name="Ng V."/>
            <person name="Barry K."/>
            <person name="Daum C."/>
            <person name="Grigoriev I.V."/>
            <person name="Hilden K.S."/>
            <person name="Makela M.R."/>
            <person name="de Vries R.P."/>
        </authorList>
    </citation>
    <scope>NUCLEOTIDE SEQUENCE [LARGE SCALE GENOMIC DNA]</scope>
    <source>
        <strain evidence="1">OM18370.1</strain>
    </source>
</reference>
<sequence>MHPAYKLAYFRKADWPEEWIQEARRMVTHEWTMRYKPTPAANARASPRASRDLFASISSRSVQPDHDALEAYLEAPPLTTVKDPLVYWNTAIKSGSEDAALARMALDFLSIPGI</sequence>
<evidence type="ECO:0000313" key="1">
    <source>
        <dbReference type="EMBL" id="TBU22653.1"/>
    </source>
</evidence>
<dbReference type="EMBL" id="ML143533">
    <property type="protein sequence ID" value="TBU22653.1"/>
    <property type="molecule type" value="Genomic_DNA"/>
</dbReference>
<dbReference type="OrthoDB" id="2756559at2759"/>
<accession>A0A4V2JYV6</accession>
<dbReference type="AlphaFoldDB" id="A0A4V2JYV6"/>
<feature type="non-terminal residue" evidence="1">
    <location>
        <position position="114"/>
    </location>
</feature>
<dbReference type="Proteomes" id="UP000292957">
    <property type="component" value="Unassembled WGS sequence"/>
</dbReference>
<gene>
    <name evidence="1" type="ORF">BD311DRAFT_597010</name>
</gene>